<dbReference type="SUPFAM" id="SSF48371">
    <property type="entry name" value="ARM repeat"/>
    <property type="match status" value="1"/>
</dbReference>
<name>A0A1R3I4T4_9ROSI</name>
<feature type="region of interest" description="Disordered" evidence="1">
    <location>
        <begin position="1"/>
        <end position="27"/>
    </location>
</feature>
<proteinExistence type="predicted"/>
<evidence type="ECO:0000313" key="3">
    <source>
        <dbReference type="Proteomes" id="UP000187203"/>
    </source>
</evidence>
<gene>
    <name evidence="2" type="ORF">COLO4_25059</name>
</gene>
<dbReference type="STRING" id="93759.A0A1R3I4T4"/>
<dbReference type="OrthoDB" id="425950at2759"/>
<dbReference type="EMBL" id="AWUE01018906">
    <property type="protein sequence ID" value="OMO77615.1"/>
    <property type="molecule type" value="Genomic_DNA"/>
</dbReference>
<protein>
    <submittedName>
        <fullName evidence="2">Armadillo-like helical</fullName>
    </submittedName>
</protein>
<keyword evidence="3" id="KW-1185">Reference proteome</keyword>
<reference evidence="3" key="1">
    <citation type="submission" date="2013-09" db="EMBL/GenBank/DDBJ databases">
        <title>Corchorus olitorius genome sequencing.</title>
        <authorList>
            <person name="Alam M."/>
            <person name="Haque M.S."/>
            <person name="Islam M.S."/>
            <person name="Emdad E.M."/>
            <person name="Islam M.M."/>
            <person name="Ahmed B."/>
            <person name="Halim A."/>
            <person name="Hossen Q.M.M."/>
            <person name="Hossain M.Z."/>
            <person name="Ahmed R."/>
            <person name="Khan M.M."/>
            <person name="Islam R."/>
            <person name="Rashid M.M."/>
            <person name="Khan S.A."/>
            <person name="Rahman M.S."/>
            <person name="Alam M."/>
            <person name="Yahiya A.S."/>
            <person name="Khan M.S."/>
            <person name="Azam M.S."/>
            <person name="Haque T."/>
            <person name="Lashkar M.Z.H."/>
            <person name="Akhand A.I."/>
            <person name="Morshed G."/>
            <person name="Roy S."/>
            <person name="Uddin K.S."/>
            <person name="Rabeya T."/>
            <person name="Hossain A.S."/>
            <person name="Chowdhury A."/>
            <person name="Snigdha A.R."/>
            <person name="Mortoza M.S."/>
            <person name="Matin S.A."/>
            <person name="Hoque S.M.E."/>
            <person name="Islam M.K."/>
            <person name="Roy D.K."/>
            <person name="Haider R."/>
            <person name="Moosa M.M."/>
            <person name="Elias S.M."/>
            <person name="Hasan A.M."/>
            <person name="Jahan S."/>
            <person name="Shafiuddin M."/>
            <person name="Mahmood N."/>
            <person name="Shommy N.S."/>
        </authorList>
    </citation>
    <scope>NUCLEOTIDE SEQUENCE [LARGE SCALE GENOMIC DNA]</scope>
    <source>
        <strain evidence="3">cv. O-4</strain>
    </source>
</reference>
<dbReference type="InterPro" id="IPR016024">
    <property type="entry name" value="ARM-type_fold"/>
</dbReference>
<feature type="compositionally biased region" description="Basic residues" evidence="1">
    <location>
        <begin position="8"/>
        <end position="19"/>
    </location>
</feature>
<accession>A0A1R3I4T4</accession>
<evidence type="ECO:0000256" key="1">
    <source>
        <dbReference type="SAM" id="MobiDB-lite"/>
    </source>
</evidence>
<dbReference type="Gene3D" id="1.25.10.10">
    <property type="entry name" value="Leucine-rich Repeat Variant"/>
    <property type="match status" value="1"/>
</dbReference>
<evidence type="ECO:0000313" key="2">
    <source>
        <dbReference type="EMBL" id="OMO77615.1"/>
    </source>
</evidence>
<organism evidence="2 3">
    <name type="scientific">Corchorus olitorius</name>
    <dbReference type="NCBI Taxonomy" id="93759"/>
    <lineage>
        <taxon>Eukaryota</taxon>
        <taxon>Viridiplantae</taxon>
        <taxon>Streptophyta</taxon>
        <taxon>Embryophyta</taxon>
        <taxon>Tracheophyta</taxon>
        <taxon>Spermatophyta</taxon>
        <taxon>Magnoliopsida</taxon>
        <taxon>eudicotyledons</taxon>
        <taxon>Gunneridae</taxon>
        <taxon>Pentapetalae</taxon>
        <taxon>rosids</taxon>
        <taxon>malvids</taxon>
        <taxon>Malvales</taxon>
        <taxon>Malvaceae</taxon>
        <taxon>Grewioideae</taxon>
        <taxon>Apeibeae</taxon>
        <taxon>Corchorus</taxon>
    </lineage>
</organism>
<sequence>MEAEEVKRKKYGRSRKRKKSSSDSEPNTTILPLLMASTYKQSLPLLKKCLYKFHRSFLSQPHEEEAPPLAVILSLCPLLLNYESPEIASLTAEIVGAASLMSFHMNQQVVSDSPTLKALISLIPTSPNSVSTAACNALLDLCSSSLGRHRLLHSSALKTLMTFGLLEQITKQNKRPDGSAGYSLHLTLAIEVEPPFE</sequence>
<dbReference type="AlphaFoldDB" id="A0A1R3I4T4"/>
<comment type="caution">
    <text evidence="2">The sequence shown here is derived from an EMBL/GenBank/DDBJ whole genome shotgun (WGS) entry which is preliminary data.</text>
</comment>
<dbReference type="InterPro" id="IPR011989">
    <property type="entry name" value="ARM-like"/>
</dbReference>
<dbReference type="Proteomes" id="UP000187203">
    <property type="component" value="Unassembled WGS sequence"/>
</dbReference>